<name>A0A087TVZ3_STEMI</name>
<dbReference type="Proteomes" id="UP000054359">
    <property type="component" value="Unassembled WGS sequence"/>
</dbReference>
<reference evidence="2 3" key="1">
    <citation type="submission" date="2013-11" db="EMBL/GenBank/DDBJ databases">
        <title>Genome sequencing of Stegodyphus mimosarum.</title>
        <authorList>
            <person name="Bechsgaard J."/>
        </authorList>
    </citation>
    <scope>NUCLEOTIDE SEQUENCE [LARGE SCALE GENOMIC DNA]</scope>
</reference>
<accession>A0A087TVZ3</accession>
<evidence type="ECO:0000313" key="3">
    <source>
        <dbReference type="Proteomes" id="UP000054359"/>
    </source>
</evidence>
<keyword evidence="1" id="KW-0812">Transmembrane</keyword>
<gene>
    <name evidence="2" type="ORF">X975_02103</name>
</gene>
<feature type="non-terminal residue" evidence="2">
    <location>
        <position position="55"/>
    </location>
</feature>
<organism evidence="2 3">
    <name type="scientific">Stegodyphus mimosarum</name>
    <name type="common">African social velvet spider</name>
    <dbReference type="NCBI Taxonomy" id="407821"/>
    <lineage>
        <taxon>Eukaryota</taxon>
        <taxon>Metazoa</taxon>
        <taxon>Ecdysozoa</taxon>
        <taxon>Arthropoda</taxon>
        <taxon>Chelicerata</taxon>
        <taxon>Arachnida</taxon>
        <taxon>Araneae</taxon>
        <taxon>Araneomorphae</taxon>
        <taxon>Entelegynae</taxon>
        <taxon>Eresoidea</taxon>
        <taxon>Eresidae</taxon>
        <taxon>Stegodyphus</taxon>
    </lineage>
</organism>
<dbReference type="EMBL" id="KK117008">
    <property type="protein sequence ID" value="KFM69282.1"/>
    <property type="molecule type" value="Genomic_DNA"/>
</dbReference>
<keyword evidence="3" id="KW-1185">Reference proteome</keyword>
<keyword evidence="1" id="KW-1133">Transmembrane helix</keyword>
<feature type="transmembrane region" description="Helical" evidence="1">
    <location>
        <begin position="12"/>
        <end position="32"/>
    </location>
</feature>
<evidence type="ECO:0000256" key="1">
    <source>
        <dbReference type="SAM" id="Phobius"/>
    </source>
</evidence>
<evidence type="ECO:0000313" key="2">
    <source>
        <dbReference type="EMBL" id="KFM69282.1"/>
    </source>
</evidence>
<keyword evidence="1" id="KW-0472">Membrane</keyword>
<proteinExistence type="predicted"/>
<sequence>MVAEYVQSVLNATPLSLIITVVAILLAFIYYITRDRGLPPGPTGLPILGIYPFIK</sequence>
<protein>
    <submittedName>
        <fullName evidence="2">Uncharacterized protein</fullName>
    </submittedName>
</protein>
<dbReference type="AlphaFoldDB" id="A0A087TVZ3"/>